<sequence length="126" mass="14322">MAPGLLDEWRPPRYARRFPNIGTISTIRENTMSRICELTGKGRQIGHNVSHANNKTKRVFLPNLQNVTLLSEKLDRSFKFRVSTQGLRSVEHNGGLDNWLLKTSDTKLSPRALKVKRELKKAQVAA</sequence>
<dbReference type="EMBL" id="CP011452">
    <property type="protein sequence ID" value="AKH43275.1"/>
    <property type="molecule type" value="Genomic_DNA"/>
</dbReference>
<keyword evidence="3 5" id="KW-0687">Ribonucleoprotein</keyword>
<dbReference type="Proteomes" id="UP000034392">
    <property type="component" value="Chromosome"/>
</dbReference>
<dbReference type="STRING" id="1267766.WYH_02243"/>
<dbReference type="HAMAP" id="MF_00373">
    <property type="entry name" value="Ribosomal_bL28"/>
    <property type="match status" value="1"/>
</dbReference>
<dbReference type="KEGG" id="aay:WYH_02243"/>
<dbReference type="InterPro" id="IPR001383">
    <property type="entry name" value="Ribosomal_bL28_bact-type"/>
</dbReference>
<dbReference type="Gene3D" id="2.30.170.40">
    <property type="entry name" value="Ribosomal protein L28/L24"/>
    <property type="match status" value="1"/>
</dbReference>
<dbReference type="GO" id="GO:0022625">
    <property type="term" value="C:cytosolic large ribosomal subunit"/>
    <property type="evidence" value="ECO:0007669"/>
    <property type="project" value="TreeGrafter"/>
</dbReference>
<dbReference type="PATRIC" id="fig|1267766.3.peg.2270"/>
<dbReference type="Pfam" id="PF00830">
    <property type="entry name" value="Ribosomal_L28"/>
    <property type="match status" value="1"/>
</dbReference>
<organism evidence="6 7">
    <name type="scientific">Croceibacterium atlanticum</name>
    <dbReference type="NCBI Taxonomy" id="1267766"/>
    <lineage>
        <taxon>Bacteria</taxon>
        <taxon>Pseudomonadati</taxon>
        <taxon>Pseudomonadota</taxon>
        <taxon>Alphaproteobacteria</taxon>
        <taxon>Sphingomonadales</taxon>
        <taxon>Erythrobacteraceae</taxon>
        <taxon>Croceibacterium</taxon>
    </lineage>
</organism>
<dbReference type="NCBIfam" id="TIGR00009">
    <property type="entry name" value="L28"/>
    <property type="match status" value="1"/>
</dbReference>
<protein>
    <recommendedName>
        <fullName evidence="4 5">Large ribosomal subunit protein bL28</fullName>
    </recommendedName>
</protein>
<dbReference type="InterPro" id="IPR037147">
    <property type="entry name" value="Ribosomal_bL28_sf"/>
</dbReference>
<dbReference type="GO" id="GO:0006412">
    <property type="term" value="P:translation"/>
    <property type="evidence" value="ECO:0007669"/>
    <property type="project" value="UniProtKB-UniRule"/>
</dbReference>
<comment type="similarity">
    <text evidence="1 5">Belongs to the bacterial ribosomal protein bL28 family.</text>
</comment>
<proteinExistence type="inferred from homology"/>
<evidence type="ECO:0000256" key="5">
    <source>
        <dbReference type="HAMAP-Rule" id="MF_00373"/>
    </source>
</evidence>
<reference evidence="6" key="1">
    <citation type="submission" date="2015-05" db="EMBL/GenBank/DDBJ databases">
        <title>The complete genome of Altererythrobacter atlanticus strain 26DY36.</title>
        <authorList>
            <person name="Wu Y.-H."/>
            <person name="Cheng H."/>
            <person name="Wu X.-W."/>
        </authorList>
    </citation>
    <scope>NUCLEOTIDE SEQUENCE [LARGE SCALE GENOMIC DNA]</scope>
    <source>
        <strain evidence="6">26DY36</strain>
    </source>
</reference>
<dbReference type="PANTHER" id="PTHR13528:SF2">
    <property type="entry name" value="LARGE RIBOSOMAL SUBUNIT PROTEIN BL28M"/>
    <property type="match status" value="1"/>
</dbReference>
<evidence type="ECO:0000256" key="1">
    <source>
        <dbReference type="ARBA" id="ARBA00008760"/>
    </source>
</evidence>
<dbReference type="AlphaFoldDB" id="A0A0F7KWU8"/>
<accession>A0A0F7KWU8</accession>
<dbReference type="InterPro" id="IPR034704">
    <property type="entry name" value="Ribosomal_bL28/bL31-like_sf"/>
</dbReference>
<gene>
    <name evidence="5 6" type="primary">rpmB</name>
    <name evidence="6" type="ORF">WYH_02243</name>
</gene>
<evidence type="ECO:0000313" key="6">
    <source>
        <dbReference type="EMBL" id="AKH43275.1"/>
    </source>
</evidence>
<evidence type="ECO:0000256" key="2">
    <source>
        <dbReference type="ARBA" id="ARBA00022980"/>
    </source>
</evidence>
<dbReference type="GO" id="GO:0003735">
    <property type="term" value="F:structural constituent of ribosome"/>
    <property type="evidence" value="ECO:0007669"/>
    <property type="project" value="InterPro"/>
</dbReference>
<dbReference type="SUPFAM" id="SSF143800">
    <property type="entry name" value="L28p-like"/>
    <property type="match status" value="1"/>
</dbReference>
<keyword evidence="7" id="KW-1185">Reference proteome</keyword>
<dbReference type="PANTHER" id="PTHR13528">
    <property type="entry name" value="39S RIBOSOMAL PROTEIN L28, MITOCHONDRIAL"/>
    <property type="match status" value="1"/>
</dbReference>
<evidence type="ECO:0000313" key="7">
    <source>
        <dbReference type="Proteomes" id="UP000034392"/>
    </source>
</evidence>
<evidence type="ECO:0000256" key="3">
    <source>
        <dbReference type="ARBA" id="ARBA00023274"/>
    </source>
</evidence>
<evidence type="ECO:0000256" key="4">
    <source>
        <dbReference type="ARBA" id="ARBA00035174"/>
    </source>
</evidence>
<dbReference type="InterPro" id="IPR026569">
    <property type="entry name" value="Ribosomal_bL28"/>
</dbReference>
<keyword evidence="2 5" id="KW-0689">Ribosomal protein</keyword>
<name>A0A0F7KWU8_9SPHN</name>